<dbReference type="CDD" id="cd01483">
    <property type="entry name" value="E1_enzyme_family"/>
    <property type="match status" value="1"/>
</dbReference>
<dbReference type="PANTHER" id="PTHR43267">
    <property type="entry name" value="TRNA THREONYLCARBAMOYLADENOSINE DEHYDRATASE"/>
    <property type="match status" value="1"/>
</dbReference>
<dbReference type="Pfam" id="PF00899">
    <property type="entry name" value="ThiF"/>
    <property type="match status" value="1"/>
</dbReference>
<evidence type="ECO:0000259" key="1">
    <source>
        <dbReference type="Pfam" id="PF00899"/>
    </source>
</evidence>
<dbReference type="Gene3D" id="3.40.50.720">
    <property type="entry name" value="NAD(P)-binding Rossmann-like Domain"/>
    <property type="match status" value="1"/>
</dbReference>
<feature type="domain" description="THIF-type NAD/FAD binding fold" evidence="1">
    <location>
        <begin position="130"/>
        <end position="325"/>
    </location>
</feature>
<dbReference type="InterPro" id="IPR000594">
    <property type="entry name" value="ThiF_NAD_FAD-bd"/>
</dbReference>
<name>A0A1F6PEI3_9BACT</name>
<organism evidence="2 3">
    <name type="scientific">Candidatus Magasanikbacteria bacterium RIFOXYD2_FULL_41_14</name>
    <dbReference type="NCBI Taxonomy" id="1798709"/>
    <lineage>
        <taxon>Bacteria</taxon>
        <taxon>Candidatus Magasanikiibacteriota</taxon>
    </lineage>
</organism>
<dbReference type="Proteomes" id="UP000178254">
    <property type="component" value="Unassembled WGS sequence"/>
</dbReference>
<dbReference type="InterPro" id="IPR035985">
    <property type="entry name" value="Ubiquitin-activating_enz"/>
</dbReference>
<dbReference type="GO" id="GO:0061504">
    <property type="term" value="P:cyclic threonylcarbamoyladenosine biosynthetic process"/>
    <property type="evidence" value="ECO:0007669"/>
    <property type="project" value="TreeGrafter"/>
</dbReference>
<evidence type="ECO:0000313" key="2">
    <source>
        <dbReference type="EMBL" id="OGH94354.1"/>
    </source>
</evidence>
<sequence length="388" mass="44104">MRARCILKVVVNKNGILNSNLRMLKDNFDRKSWRPVRLKYRSKNWLTLTRGGSNVVLVDQYNIFIEELFLLRNPRFKFEKIDIVALNRFKLSFLKNNPAELSGGWFYFPWLNQLVHFLPEIEHLELRTGRNRNLITSDEQSIYYKATVAVLGMSVGSHVALTLVMTGGAKKIILADPDTISGSNLNRIRVGFHQIGLSKVRSVARQIFEINPYSQIDIYDDGVTDKNLIKIFNGKNKPALVIEEMDNPYFKIKTRELARRKGVPVIMAADNGDGVNVDVERYDLNKKLPILHGLIPNLESKMFKSVDPKDLVGIMAKMAGSDYASKRMLKSVALVGKKLYSWPQLGTAATLCGSVLANLGRRIILDEKINSGRFIVNELTMFKMIKRS</sequence>
<accession>A0A1F6PEI3</accession>
<protein>
    <recommendedName>
        <fullName evidence="1">THIF-type NAD/FAD binding fold domain-containing protein</fullName>
    </recommendedName>
</protein>
<dbReference type="STRING" id="1798709.A2538_00925"/>
<dbReference type="SUPFAM" id="SSF69572">
    <property type="entry name" value="Activating enzymes of the ubiquitin-like proteins"/>
    <property type="match status" value="1"/>
</dbReference>
<evidence type="ECO:0000313" key="3">
    <source>
        <dbReference type="Proteomes" id="UP000178254"/>
    </source>
</evidence>
<dbReference type="AlphaFoldDB" id="A0A1F6PEI3"/>
<gene>
    <name evidence="2" type="ORF">A2538_00925</name>
</gene>
<dbReference type="GO" id="GO:0008641">
    <property type="term" value="F:ubiquitin-like modifier activating enzyme activity"/>
    <property type="evidence" value="ECO:0007669"/>
    <property type="project" value="InterPro"/>
</dbReference>
<proteinExistence type="predicted"/>
<dbReference type="PANTHER" id="PTHR43267:SF3">
    <property type="entry name" value="THIF PROTEIN"/>
    <property type="match status" value="1"/>
</dbReference>
<comment type="caution">
    <text evidence="2">The sequence shown here is derived from an EMBL/GenBank/DDBJ whole genome shotgun (WGS) entry which is preliminary data.</text>
</comment>
<dbReference type="EMBL" id="MFRE01000009">
    <property type="protein sequence ID" value="OGH94354.1"/>
    <property type="molecule type" value="Genomic_DNA"/>
</dbReference>
<reference evidence="2 3" key="1">
    <citation type="journal article" date="2016" name="Nat. Commun.">
        <title>Thousands of microbial genomes shed light on interconnected biogeochemical processes in an aquifer system.</title>
        <authorList>
            <person name="Anantharaman K."/>
            <person name="Brown C.T."/>
            <person name="Hug L.A."/>
            <person name="Sharon I."/>
            <person name="Castelle C.J."/>
            <person name="Probst A.J."/>
            <person name="Thomas B.C."/>
            <person name="Singh A."/>
            <person name="Wilkins M.J."/>
            <person name="Karaoz U."/>
            <person name="Brodie E.L."/>
            <person name="Williams K.H."/>
            <person name="Hubbard S.S."/>
            <person name="Banfield J.F."/>
        </authorList>
    </citation>
    <scope>NUCLEOTIDE SEQUENCE [LARGE SCALE GENOMIC DNA]</scope>
</reference>
<dbReference type="GO" id="GO:0061503">
    <property type="term" value="F:tRNA threonylcarbamoyladenosine dehydratase"/>
    <property type="evidence" value="ECO:0007669"/>
    <property type="project" value="TreeGrafter"/>
</dbReference>
<dbReference type="InterPro" id="IPR045886">
    <property type="entry name" value="ThiF/MoeB/HesA"/>
</dbReference>